<evidence type="ECO:0000313" key="4">
    <source>
        <dbReference type="Proteomes" id="UP001196068"/>
    </source>
</evidence>
<evidence type="ECO:0000256" key="1">
    <source>
        <dbReference type="SAM" id="MobiDB-lite"/>
    </source>
</evidence>
<dbReference type="PANTHER" id="PTHR43179">
    <property type="entry name" value="RHAMNOSYLTRANSFERASE WBBL"/>
    <property type="match status" value="1"/>
</dbReference>
<dbReference type="InterPro" id="IPR001173">
    <property type="entry name" value="Glyco_trans_2-like"/>
</dbReference>
<keyword evidence="4" id="KW-1185">Reference proteome</keyword>
<feature type="region of interest" description="Disordered" evidence="1">
    <location>
        <begin position="1"/>
        <end position="25"/>
    </location>
</feature>
<sequence length="619" mass="67399">MSELVSLAEAPAAPAPMPTERPAAPRPEDGYVDFYGHAPAVGGWLFCGWSRGRWRIDAPPPRVVAHFRQGRVEKVDAIACWFPRPDLGQRGAGLVVLLRAPGLPLGELVGLELAEAGGRTRALLLPPVRPVTQLREADLVTRIRPALLQAPHTPDQARLLTLLSRRAYAGSDTLHELPASVRIGLDEALPVPPDGVALIGWCIDPTNAIAAMHVRGPQASRDPAALGTRWLRVERADVIASVGAAQGLTDPRVGFVALAPACGTPWPGGHGEAPYLEVELHSGEVAYQRLPVPMRAGAAAARRLLEAVRPASDEMDHAYDRVLGPALTAIHKARLGRPRPVTEIAFGTMPAEPVCSIIVPLYGRMDFLTYQTALLSEHPGNRAHELIYVLDDPPCKRELLDLAHSAHRRFGLPFRILVPEENLGYGPANNIGIGHARGEFLCLLNSDVMPAPEAPDWLDRMIADLRADAALGLVGAMLLFEDGTVQHEGLTFERLPQQANWPFPMHPRKGLLPRAETPTGPEPVEAVTGACMVLRRALATELGGFDEAYAIGDFEDSDLCLRVRATGLGCAVDRRARLYHLERQSQVSPDNPWRHNATLFNAWTHTRRWFAEANPKHAE</sequence>
<comment type="caution">
    <text evidence="3">The sequence shown here is derived from an EMBL/GenBank/DDBJ whole genome shotgun (WGS) entry which is preliminary data.</text>
</comment>
<organism evidence="3 4">
    <name type="scientific">Plastoroseomonas arctica</name>
    <dbReference type="NCBI Taxonomy" id="1509237"/>
    <lineage>
        <taxon>Bacteria</taxon>
        <taxon>Pseudomonadati</taxon>
        <taxon>Pseudomonadota</taxon>
        <taxon>Alphaproteobacteria</taxon>
        <taxon>Acetobacterales</taxon>
        <taxon>Acetobacteraceae</taxon>
        <taxon>Plastoroseomonas</taxon>
    </lineage>
</organism>
<dbReference type="Gene3D" id="3.90.550.10">
    <property type="entry name" value="Spore Coat Polysaccharide Biosynthesis Protein SpsA, Chain A"/>
    <property type="match status" value="1"/>
</dbReference>
<reference evidence="3" key="1">
    <citation type="submission" date="2020-01" db="EMBL/GenBank/DDBJ databases">
        <authorList>
            <person name="Rat A."/>
        </authorList>
    </citation>
    <scope>NUCLEOTIDE SEQUENCE</scope>
    <source>
        <strain evidence="3">LMG 28251</strain>
    </source>
</reference>
<dbReference type="EMBL" id="JAAEDH010000022">
    <property type="protein sequence ID" value="MBR0656777.1"/>
    <property type="molecule type" value="Genomic_DNA"/>
</dbReference>
<protein>
    <submittedName>
        <fullName evidence="3">Glycosyltransferase</fullName>
    </submittedName>
</protein>
<evidence type="ECO:0000259" key="2">
    <source>
        <dbReference type="Pfam" id="PF00535"/>
    </source>
</evidence>
<dbReference type="Proteomes" id="UP001196068">
    <property type="component" value="Unassembled WGS sequence"/>
</dbReference>
<dbReference type="Pfam" id="PF00535">
    <property type="entry name" value="Glycos_transf_2"/>
    <property type="match status" value="1"/>
</dbReference>
<evidence type="ECO:0000313" key="3">
    <source>
        <dbReference type="EMBL" id="MBR0656777.1"/>
    </source>
</evidence>
<accession>A0AAF1JYA9</accession>
<gene>
    <name evidence="3" type="ORF">GXW79_16985</name>
</gene>
<feature type="domain" description="Glycosyltransferase 2-like" evidence="2">
    <location>
        <begin position="356"/>
        <end position="500"/>
    </location>
</feature>
<dbReference type="InterPro" id="IPR029044">
    <property type="entry name" value="Nucleotide-diphossugar_trans"/>
</dbReference>
<dbReference type="PANTHER" id="PTHR43179:SF7">
    <property type="entry name" value="RHAMNOSYLTRANSFERASE WBBL"/>
    <property type="match status" value="1"/>
</dbReference>
<name>A0AAF1JYA9_9PROT</name>
<dbReference type="SUPFAM" id="SSF53448">
    <property type="entry name" value="Nucleotide-diphospho-sugar transferases"/>
    <property type="match status" value="1"/>
</dbReference>
<reference evidence="3" key="2">
    <citation type="journal article" date="2021" name="Syst. Appl. Microbiol.">
        <title>Roseomonas hellenica sp. nov., isolated from roots of wild-growing Alkanna tinctoria.</title>
        <authorList>
            <person name="Rat A."/>
            <person name="Naranjo H.D."/>
            <person name="Lebbe L."/>
            <person name="Cnockaert M."/>
            <person name="Krigas N."/>
            <person name="Grigoriadou K."/>
            <person name="Maloupa E."/>
            <person name="Willems A."/>
        </authorList>
    </citation>
    <scope>NUCLEOTIDE SEQUENCE</scope>
    <source>
        <strain evidence="3">LMG 28251</strain>
    </source>
</reference>
<dbReference type="AlphaFoldDB" id="A0AAF1JYA9"/>
<proteinExistence type="predicted"/>
<dbReference type="RefSeq" id="WP_211875646.1">
    <property type="nucleotide sequence ID" value="NZ_JAAEDH010000022.1"/>
</dbReference>